<name>Q2XNS7_ASPOF</name>
<organism evidence="3">
    <name type="scientific">Asparagus officinalis</name>
    <name type="common">Garden asparagus</name>
    <dbReference type="NCBI Taxonomy" id="4686"/>
    <lineage>
        <taxon>Eukaryota</taxon>
        <taxon>Viridiplantae</taxon>
        <taxon>Streptophyta</taxon>
        <taxon>Embryophyta</taxon>
        <taxon>Tracheophyta</taxon>
        <taxon>Spermatophyta</taxon>
        <taxon>Magnoliopsida</taxon>
        <taxon>Liliopsida</taxon>
        <taxon>Asparagales</taxon>
        <taxon>Asparagaceae</taxon>
        <taxon>Asparagoideae</taxon>
        <taxon>Asparagus</taxon>
    </lineage>
</organism>
<sequence length="226" mass="25223">MVTPLGTSFSDEEVVVQFDINLTGTTVETLIIEFNQAKYEELLSFRSLSPKAMRKICKVFKETKTPIVAPMPKEALSFSQDCSNSPSSEGVGSAYAKRSPQWHVVQLKRSLQGRVSQTESNSQECVPKPKRRSQDCIPKPKCRSQDCVSSAKCRPQDCVSPAKPGAQACVRVTKSNTEPGVYLELSTTRLRGGYKKSMDSRHFKKIHVHQEPIPSNHRLRVPIQTS</sequence>
<protein>
    <submittedName>
        <fullName evidence="3">Uncharacterized protein</fullName>
    </submittedName>
</protein>
<feature type="compositionally biased region" description="Polar residues" evidence="1">
    <location>
        <begin position="113"/>
        <end position="124"/>
    </location>
</feature>
<dbReference type="EMBL" id="AC183409">
    <property type="protein sequence ID" value="ABB55305.1"/>
    <property type="molecule type" value="Genomic_DNA"/>
</dbReference>
<reference evidence="3" key="1">
    <citation type="submission" date="2006-04" db="EMBL/GenBank/DDBJ databases">
        <title>Comparative Sequence and Genetic Analyses of the Asparagus, Onion, and Rice Genomes Reveal Similar Structures, But No Microsynteny.</title>
        <authorList>
            <person name="Jernej J."/>
            <person name="Suzuki G."/>
            <person name="McCallum J."/>
            <person name="Cheung F."/>
            <person name="Arbogast T."/>
            <person name="Tallon L.J."/>
            <person name="Smith S."/>
            <person name="Utterback T."/>
            <person name="Havey M.J."/>
            <person name="Town C.D."/>
        </authorList>
    </citation>
    <scope>NUCLEOTIDE SEQUENCE</scope>
</reference>
<accession>Q2XNS7</accession>
<proteinExistence type="predicted"/>
<feature type="region of interest" description="Disordered" evidence="1">
    <location>
        <begin position="113"/>
        <end position="137"/>
    </location>
</feature>
<evidence type="ECO:0000313" key="2">
    <source>
        <dbReference type="EMBL" id="ABB55305.1"/>
    </source>
</evidence>
<gene>
    <name evidence="2" type="ORF">12.t00009</name>
    <name evidence="3" type="ORF">9.t00008</name>
</gene>
<evidence type="ECO:0000256" key="1">
    <source>
        <dbReference type="SAM" id="MobiDB-lite"/>
    </source>
</evidence>
<evidence type="ECO:0000313" key="3">
    <source>
        <dbReference type="EMBL" id="ABB55345.1"/>
    </source>
</evidence>
<dbReference type="AlphaFoldDB" id="Q2XNS7"/>
<dbReference type="EMBL" id="AC183411">
    <property type="protein sequence ID" value="ABB55345.1"/>
    <property type="molecule type" value="Genomic_DNA"/>
</dbReference>